<feature type="region of interest" description="Disordered" evidence="1">
    <location>
        <begin position="1"/>
        <end position="55"/>
    </location>
</feature>
<name>A0A151WRP5_9HYME</name>
<keyword evidence="3" id="KW-1185">Reference proteome</keyword>
<evidence type="ECO:0000313" key="3">
    <source>
        <dbReference type="Proteomes" id="UP000075809"/>
    </source>
</evidence>
<evidence type="ECO:0000313" key="2">
    <source>
        <dbReference type="EMBL" id="KYQ50536.1"/>
    </source>
</evidence>
<reference evidence="2 3" key="1">
    <citation type="submission" date="2015-09" db="EMBL/GenBank/DDBJ databases">
        <title>Trachymyrmex zeteki WGS genome.</title>
        <authorList>
            <person name="Nygaard S."/>
            <person name="Hu H."/>
            <person name="Boomsma J."/>
            <person name="Zhang G."/>
        </authorList>
    </citation>
    <scope>NUCLEOTIDE SEQUENCE [LARGE SCALE GENOMIC DNA]</scope>
    <source>
        <strain evidence="2">Tzet28-1</strain>
        <tissue evidence="2">Whole body</tissue>
    </source>
</reference>
<feature type="region of interest" description="Disordered" evidence="1">
    <location>
        <begin position="80"/>
        <end position="117"/>
    </location>
</feature>
<evidence type="ECO:0000256" key="1">
    <source>
        <dbReference type="SAM" id="MobiDB-lite"/>
    </source>
</evidence>
<dbReference type="EMBL" id="KQ982805">
    <property type="protein sequence ID" value="KYQ50536.1"/>
    <property type="molecule type" value="Genomic_DNA"/>
</dbReference>
<feature type="region of interest" description="Disordered" evidence="1">
    <location>
        <begin position="190"/>
        <end position="238"/>
    </location>
</feature>
<accession>A0A151WRP5</accession>
<gene>
    <name evidence="2" type="ORF">ALC60_10436</name>
</gene>
<sequence>MSAYSRDRICASVPSGRVDREEGNALVGTSPPMTDPYSTAGERPTDTPQKRARRGWQGFSRCESWASTFALVPTSTMAAFDRKARRSNQQAAGGGRKNSCESTKARRLSNERLSSTSTAGAEIVLEARRRSIKTRERKTIRLYVRIRATVGSSLRVLDWIGLPRQQYKHSKPRCGTQWYKMAPPPGQSTTRAISGGFVPPTTLAGHRAGEDEEEGGGSMEPVDEGAPLRPPRACDACA</sequence>
<protein>
    <submittedName>
        <fullName evidence="2">Uncharacterized protein</fullName>
    </submittedName>
</protein>
<organism evidence="2 3">
    <name type="scientific">Mycetomoellerius zeteki</name>
    <dbReference type="NCBI Taxonomy" id="64791"/>
    <lineage>
        <taxon>Eukaryota</taxon>
        <taxon>Metazoa</taxon>
        <taxon>Ecdysozoa</taxon>
        <taxon>Arthropoda</taxon>
        <taxon>Hexapoda</taxon>
        <taxon>Insecta</taxon>
        <taxon>Pterygota</taxon>
        <taxon>Neoptera</taxon>
        <taxon>Endopterygota</taxon>
        <taxon>Hymenoptera</taxon>
        <taxon>Apocrita</taxon>
        <taxon>Aculeata</taxon>
        <taxon>Formicoidea</taxon>
        <taxon>Formicidae</taxon>
        <taxon>Myrmicinae</taxon>
        <taxon>Mycetomoellerius</taxon>
    </lineage>
</organism>
<dbReference type="Proteomes" id="UP000075809">
    <property type="component" value="Unassembled WGS sequence"/>
</dbReference>
<dbReference type="AlphaFoldDB" id="A0A151WRP5"/>
<proteinExistence type="predicted"/>